<evidence type="ECO:0000256" key="6">
    <source>
        <dbReference type="ARBA" id="ARBA00023141"/>
    </source>
</evidence>
<dbReference type="PANTHER" id="PTHR21090:SF5">
    <property type="entry name" value="PENTAFUNCTIONAL AROM POLYPEPTIDE"/>
    <property type="match status" value="1"/>
</dbReference>
<comment type="subcellular location">
    <subcellularLocation>
        <location evidence="8">Cytoplasm</location>
    </subcellularLocation>
</comment>
<reference evidence="12" key="1">
    <citation type="submission" date="2016-10" db="EMBL/GenBank/DDBJ databases">
        <authorList>
            <person name="Varghese N."/>
            <person name="Submissions S."/>
        </authorList>
    </citation>
    <scope>NUCLEOTIDE SEQUENCE [LARGE SCALE GENOMIC DNA]</scope>
    <source>
        <strain evidence="12">CGMCC 1.10683</strain>
    </source>
</reference>
<dbReference type="GO" id="GO:0008652">
    <property type="term" value="P:amino acid biosynthetic process"/>
    <property type="evidence" value="ECO:0007669"/>
    <property type="project" value="UniProtKB-KW"/>
</dbReference>
<dbReference type="PIRSF" id="PIRSF000505">
    <property type="entry name" value="EPSPS"/>
    <property type="match status" value="1"/>
</dbReference>
<dbReference type="InterPro" id="IPR023193">
    <property type="entry name" value="EPSP_synthase_CS"/>
</dbReference>
<comment type="function">
    <text evidence="8">Catalyzes the transfer of the enolpyruvyl moiety of phosphoenolpyruvate (PEP) to the 5-hydroxyl of shikimate-3-phosphate (S3P) to produce enolpyruvyl shikimate-3-phosphate and inorganic phosphate.</text>
</comment>
<evidence type="ECO:0000256" key="7">
    <source>
        <dbReference type="ARBA" id="ARBA00044633"/>
    </source>
</evidence>
<feature type="binding site" evidence="8">
    <location>
        <position position="26"/>
    </location>
    <ligand>
        <name>3-phosphoshikimate</name>
        <dbReference type="ChEBI" id="CHEBI:145989"/>
    </ligand>
</feature>
<dbReference type="EC" id="2.5.1.19" evidence="8"/>
<dbReference type="PROSITE" id="PS00885">
    <property type="entry name" value="EPSP_SYNTHASE_2"/>
    <property type="match status" value="1"/>
</dbReference>
<evidence type="ECO:0000313" key="12">
    <source>
        <dbReference type="Proteomes" id="UP000198788"/>
    </source>
</evidence>
<dbReference type="PANTHER" id="PTHR21090">
    <property type="entry name" value="AROM/DEHYDROQUINATE SYNTHASE"/>
    <property type="match status" value="1"/>
</dbReference>
<feature type="binding site" evidence="8">
    <location>
        <position position="171"/>
    </location>
    <ligand>
        <name>phosphoenolpyruvate</name>
        <dbReference type="ChEBI" id="CHEBI:58702"/>
    </ligand>
</feature>
<dbReference type="Proteomes" id="UP000198788">
    <property type="component" value="Unassembled WGS sequence"/>
</dbReference>
<feature type="domain" description="Enolpyruvate transferase" evidence="10">
    <location>
        <begin position="12"/>
        <end position="427"/>
    </location>
</feature>
<feature type="binding site" evidence="8">
    <location>
        <position position="321"/>
    </location>
    <ligand>
        <name>3-phosphoshikimate</name>
        <dbReference type="ChEBI" id="CHEBI:145989"/>
    </ligand>
</feature>
<dbReference type="NCBIfam" id="TIGR01356">
    <property type="entry name" value="aroA"/>
    <property type="match status" value="1"/>
</dbReference>
<dbReference type="HAMAP" id="MF_00210">
    <property type="entry name" value="EPSP_synth"/>
    <property type="match status" value="1"/>
</dbReference>
<dbReference type="FunFam" id="3.65.10.10:FF:000005">
    <property type="entry name" value="3-phosphoshikimate 1-carboxyvinyltransferase"/>
    <property type="match status" value="1"/>
</dbReference>
<accession>A0A1I6T689</accession>
<keyword evidence="5 8" id="KW-0808">Transferase</keyword>
<dbReference type="CDD" id="cd01556">
    <property type="entry name" value="EPSP_synthase"/>
    <property type="match status" value="1"/>
</dbReference>
<evidence type="ECO:0000256" key="4">
    <source>
        <dbReference type="ARBA" id="ARBA00022605"/>
    </source>
</evidence>
<dbReference type="EMBL" id="FOZV01000008">
    <property type="protein sequence ID" value="SFS84568.1"/>
    <property type="molecule type" value="Genomic_DNA"/>
</dbReference>
<feature type="binding site" evidence="8">
    <location>
        <position position="169"/>
    </location>
    <ligand>
        <name>3-phosphoshikimate</name>
        <dbReference type="ChEBI" id="CHEBI:145989"/>
    </ligand>
</feature>
<sequence>MTTPSHLTARRSRALSGRTRAPGDKSMSHRALILGAMASGTTEIDGLLEGDDVLATARAVQAFGAGVERTGPGRWRVTGQGGFRQPDSLIDCGNAGTGVRLLMGAAAGYPVSAVFDGDASLRKRPMKRVAGPLVEMGARLDWLGEEDRLPVQVSGGALAAIDHTQSVASAQIKSAILLAGLNADGVTTVAEPERSRDHTERMLRAFGAEVGVEAVGEGWRVSLRGGQRLTGTAVWIPGDPSSAAFPLAAGLVVPGSSVTVEGVMLNPLRTGLFETWREMGADLTISNRRTAGGEEVGDVTARHSELSGVVVPEARAASMIDEYPILAVTAAFAEGETVMRGVGEMRVKESDRISLMVAGLRACGVDVAEEAEGFVVAGGAVPGGATVHTAHDHRIAMSHLVLGLAAERPVAVDEPDMIATSFPGFVELMRGLGADIAAST</sequence>
<feature type="active site" description="Proton acceptor" evidence="8">
    <location>
        <position position="321"/>
    </location>
</feature>
<evidence type="ECO:0000256" key="9">
    <source>
        <dbReference type="SAM" id="MobiDB-lite"/>
    </source>
</evidence>
<dbReference type="AlphaFoldDB" id="A0A1I6T689"/>
<feature type="binding site" evidence="8">
    <location>
        <position position="171"/>
    </location>
    <ligand>
        <name>3-phosphoshikimate</name>
        <dbReference type="ChEBI" id="CHEBI:145989"/>
    </ligand>
</feature>
<feature type="binding site" evidence="8">
    <location>
        <position position="394"/>
    </location>
    <ligand>
        <name>phosphoenolpyruvate</name>
        <dbReference type="ChEBI" id="CHEBI:58702"/>
    </ligand>
</feature>
<dbReference type="Gene3D" id="3.65.10.10">
    <property type="entry name" value="Enolpyruvate transferase domain"/>
    <property type="match status" value="2"/>
</dbReference>
<dbReference type="InterPro" id="IPR013792">
    <property type="entry name" value="RNA3'P_cycl/enolpyr_Trfase_a/b"/>
</dbReference>
<evidence type="ECO:0000256" key="2">
    <source>
        <dbReference type="ARBA" id="ARBA00009948"/>
    </source>
</evidence>
<feature type="binding site" evidence="8">
    <location>
        <position position="96"/>
    </location>
    <ligand>
        <name>phosphoenolpyruvate</name>
        <dbReference type="ChEBI" id="CHEBI:58702"/>
    </ligand>
</feature>
<evidence type="ECO:0000313" key="11">
    <source>
        <dbReference type="EMBL" id="SFS84568.1"/>
    </source>
</evidence>
<feature type="region of interest" description="Disordered" evidence="9">
    <location>
        <begin position="1"/>
        <end position="26"/>
    </location>
</feature>
<comment type="catalytic activity">
    <reaction evidence="7">
        <text>3-phosphoshikimate + phosphoenolpyruvate = 5-O-(1-carboxyvinyl)-3-phosphoshikimate + phosphate</text>
        <dbReference type="Rhea" id="RHEA:21256"/>
        <dbReference type="ChEBI" id="CHEBI:43474"/>
        <dbReference type="ChEBI" id="CHEBI:57701"/>
        <dbReference type="ChEBI" id="CHEBI:58702"/>
        <dbReference type="ChEBI" id="CHEBI:145989"/>
        <dbReference type="EC" id="2.5.1.19"/>
    </reaction>
    <physiologicalReaction direction="left-to-right" evidence="7">
        <dbReference type="Rhea" id="RHEA:21257"/>
    </physiologicalReaction>
</comment>
<dbReference type="InterPro" id="IPR006264">
    <property type="entry name" value="EPSP_synthase"/>
</dbReference>
<evidence type="ECO:0000256" key="8">
    <source>
        <dbReference type="HAMAP-Rule" id="MF_00210"/>
    </source>
</evidence>
<evidence type="ECO:0000256" key="5">
    <source>
        <dbReference type="ARBA" id="ARBA00022679"/>
    </source>
</evidence>
<dbReference type="InterPro" id="IPR001986">
    <property type="entry name" value="Enolpyruvate_Tfrase_dom"/>
</dbReference>
<dbReference type="STRING" id="871741.SAMN05192570_2992"/>
<feature type="binding site" evidence="8">
    <location>
        <position position="25"/>
    </location>
    <ligand>
        <name>phosphoenolpyruvate</name>
        <dbReference type="ChEBI" id="CHEBI:58702"/>
    </ligand>
</feature>
<dbReference type="PROSITE" id="PS00104">
    <property type="entry name" value="EPSP_SYNTHASE_1"/>
    <property type="match status" value="1"/>
</dbReference>
<dbReference type="InterPro" id="IPR036968">
    <property type="entry name" value="Enolpyruvate_Tfrase_sf"/>
</dbReference>
<feature type="binding site" evidence="8">
    <location>
        <position position="25"/>
    </location>
    <ligand>
        <name>3-phosphoshikimate</name>
        <dbReference type="ChEBI" id="CHEBI:145989"/>
    </ligand>
</feature>
<feature type="binding site" evidence="8">
    <location>
        <position position="348"/>
    </location>
    <ligand>
        <name>3-phosphoshikimate</name>
        <dbReference type="ChEBI" id="CHEBI:145989"/>
    </ligand>
</feature>
<name>A0A1I6T689_9CAUL</name>
<feature type="binding site" evidence="8">
    <location>
        <position position="352"/>
    </location>
    <ligand>
        <name>phosphoenolpyruvate</name>
        <dbReference type="ChEBI" id="CHEBI:58702"/>
    </ligand>
</feature>
<dbReference type="Pfam" id="PF00275">
    <property type="entry name" value="EPSP_synthase"/>
    <property type="match status" value="1"/>
</dbReference>
<feature type="binding site" evidence="8">
    <location>
        <position position="124"/>
    </location>
    <ligand>
        <name>phosphoenolpyruvate</name>
        <dbReference type="ChEBI" id="CHEBI:58702"/>
    </ligand>
</feature>
<dbReference type="UniPathway" id="UPA00053">
    <property type="reaction ID" value="UER00089"/>
</dbReference>
<comment type="caution">
    <text evidence="8">Lacks conserved residue(s) required for the propagation of feature annotation.</text>
</comment>
<keyword evidence="4 8" id="KW-0028">Amino-acid biosynthesis</keyword>
<dbReference type="GO" id="GO:0003866">
    <property type="term" value="F:3-phosphoshikimate 1-carboxyvinyltransferase activity"/>
    <property type="evidence" value="ECO:0007669"/>
    <property type="project" value="UniProtKB-UniRule"/>
</dbReference>
<dbReference type="GO" id="GO:0005737">
    <property type="term" value="C:cytoplasm"/>
    <property type="evidence" value="ECO:0007669"/>
    <property type="project" value="UniProtKB-SubCell"/>
</dbReference>
<dbReference type="SUPFAM" id="SSF55205">
    <property type="entry name" value="EPT/RTPC-like"/>
    <property type="match status" value="1"/>
</dbReference>
<dbReference type="GO" id="GO:0009073">
    <property type="term" value="P:aromatic amino acid family biosynthetic process"/>
    <property type="evidence" value="ECO:0007669"/>
    <property type="project" value="UniProtKB-KW"/>
</dbReference>
<keyword evidence="6 8" id="KW-0057">Aromatic amino acid biosynthesis</keyword>
<dbReference type="GO" id="GO:0009423">
    <property type="term" value="P:chorismate biosynthetic process"/>
    <property type="evidence" value="ECO:0007669"/>
    <property type="project" value="UniProtKB-UniRule"/>
</dbReference>
<comment type="pathway">
    <text evidence="1 8">Metabolic intermediate biosynthesis; chorismate biosynthesis; chorismate from D-erythrose 4-phosphate and phosphoenolpyruvate: step 6/7.</text>
</comment>
<evidence type="ECO:0000259" key="10">
    <source>
        <dbReference type="Pfam" id="PF00275"/>
    </source>
</evidence>
<comment type="similarity">
    <text evidence="2 8">Belongs to the EPSP synthase family.</text>
</comment>
<proteinExistence type="inferred from homology"/>
<evidence type="ECO:0000256" key="3">
    <source>
        <dbReference type="ARBA" id="ARBA00022490"/>
    </source>
</evidence>
<keyword evidence="12" id="KW-1185">Reference proteome</keyword>
<keyword evidence="3 8" id="KW-0963">Cytoplasm</keyword>
<gene>
    <name evidence="8" type="primary">aroA</name>
    <name evidence="11" type="ORF">SAMN05192570_2992</name>
</gene>
<feature type="binding site" evidence="8">
    <location>
        <position position="30"/>
    </location>
    <ligand>
        <name>3-phosphoshikimate</name>
        <dbReference type="ChEBI" id="CHEBI:145989"/>
    </ligand>
</feature>
<evidence type="ECO:0000256" key="1">
    <source>
        <dbReference type="ARBA" id="ARBA00004811"/>
    </source>
</evidence>
<organism evidence="11 12">
    <name type="scientific">Brevundimonas viscosa</name>
    <dbReference type="NCBI Taxonomy" id="871741"/>
    <lineage>
        <taxon>Bacteria</taxon>
        <taxon>Pseudomonadati</taxon>
        <taxon>Pseudomonadota</taxon>
        <taxon>Alphaproteobacteria</taxon>
        <taxon>Caulobacterales</taxon>
        <taxon>Caulobacteraceae</taxon>
        <taxon>Brevundimonas</taxon>
    </lineage>
</organism>
<protein>
    <recommendedName>
        <fullName evidence="8">3-phosphoshikimate 1-carboxyvinyltransferase</fullName>
        <ecNumber evidence="8">2.5.1.19</ecNumber>
    </recommendedName>
    <alternativeName>
        <fullName evidence="8">5-enolpyruvylshikimate-3-phosphate synthase</fullName>
        <shortName evidence="8">EPSP synthase</shortName>
        <shortName evidence="8">EPSPS</shortName>
    </alternativeName>
</protein>
<comment type="subunit">
    <text evidence="8">Monomer.</text>
</comment>